<evidence type="ECO:0000256" key="3">
    <source>
        <dbReference type="ARBA" id="ARBA00022801"/>
    </source>
</evidence>
<keyword evidence="3 4" id="KW-0378">Hydrolase</keyword>
<dbReference type="InterPro" id="IPR000086">
    <property type="entry name" value="NUDIX_hydrolase_dom"/>
</dbReference>
<name>A0A7K1V286_9NOCA</name>
<dbReference type="AlphaFoldDB" id="A0A7K1V286"/>
<dbReference type="PRINTS" id="PR00502">
    <property type="entry name" value="NUDIXFAMILY"/>
</dbReference>
<feature type="domain" description="Nudix hydrolase" evidence="5">
    <location>
        <begin position="64"/>
        <end position="193"/>
    </location>
</feature>
<comment type="caution">
    <text evidence="6">The sequence shown here is derived from an EMBL/GenBank/DDBJ whole genome shotgun (WGS) entry which is preliminary data.</text>
</comment>
<sequence>MSIICRLLLSGYCRRTRVHEPLSTHDNTDLTRSTRSLHCAGARLWWGRTAFDPADSWRSACVAAGVEGANVILRNSCGEVLLFLRDDKPDIPFPNTWALPGGHVEPGETPLQCLLREIAEELGIDLDPNTVSPLCSRRRPWGMIEHTFTTVLDLDLDLIEVTEGQGLAWFGPTEIAEMALGFEENDMLADFFAADAAR</sequence>
<organism evidence="6 7">
    <name type="scientific">Nocardia terrae</name>
    <dbReference type="NCBI Taxonomy" id="2675851"/>
    <lineage>
        <taxon>Bacteria</taxon>
        <taxon>Bacillati</taxon>
        <taxon>Actinomycetota</taxon>
        <taxon>Actinomycetes</taxon>
        <taxon>Mycobacteriales</taxon>
        <taxon>Nocardiaceae</taxon>
        <taxon>Nocardia</taxon>
    </lineage>
</organism>
<comment type="similarity">
    <text evidence="2 4">Belongs to the Nudix hydrolase family.</text>
</comment>
<proteinExistence type="inferred from homology"/>
<dbReference type="PANTHER" id="PTHR43046:SF2">
    <property type="entry name" value="8-OXO-DGTP DIPHOSPHATASE-RELATED"/>
    <property type="match status" value="1"/>
</dbReference>
<dbReference type="CDD" id="cd18882">
    <property type="entry name" value="NUDIX_Hydrolase"/>
    <property type="match status" value="1"/>
</dbReference>
<evidence type="ECO:0000256" key="1">
    <source>
        <dbReference type="ARBA" id="ARBA00001946"/>
    </source>
</evidence>
<dbReference type="SUPFAM" id="SSF55811">
    <property type="entry name" value="Nudix"/>
    <property type="match status" value="1"/>
</dbReference>
<dbReference type="InterPro" id="IPR020476">
    <property type="entry name" value="Nudix_hydrolase"/>
</dbReference>
<dbReference type="PANTHER" id="PTHR43046">
    <property type="entry name" value="GDP-MANNOSE MANNOSYL HYDROLASE"/>
    <property type="match status" value="1"/>
</dbReference>
<dbReference type="Gene3D" id="3.90.79.10">
    <property type="entry name" value="Nucleoside Triphosphate Pyrophosphohydrolase"/>
    <property type="match status" value="1"/>
</dbReference>
<evidence type="ECO:0000313" key="6">
    <source>
        <dbReference type="EMBL" id="MVU80637.1"/>
    </source>
</evidence>
<evidence type="ECO:0000259" key="5">
    <source>
        <dbReference type="PROSITE" id="PS51462"/>
    </source>
</evidence>
<dbReference type="PROSITE" id="PS00893">
    <property type="entry name" value="NUDIX_BOX"/>
    <property type="match status" value="1"/>
</dbReference>
<protein>
    <submittedName>
        <fullName evidence="6">NUDIX domain-containing protein</fullName>
    </submittedName>
</protein>
<keyword evidence="7" id="KW-1185">Reference proteome</keyword>
<dbReference type="PROSITE" id="PS51462">
    <property type="entry name" value="NUDIX"/>
    <property type="match status" value="1"/>
</dbReference>
<evidence type="ECO:0000256" key="4">
    <source>
        <dbReference type="RuleBase" id="RU003476"/>
    </source>
</evidence>
<dbReference type="Pfam" id="PF00293">
    <property type="entry name" value="NUDIX"/>
    <property type="match status" value="1"/>
</dbReference>
<comment type="cofactor">
    <cofactor evidence="1">
        <name>Mg(2+)</name>
        <dbReference type="ChEBI" id="CHEBI:18420"/>
    </cofactor>
</comment>
<dbReference type="InterPro" id="IPR015797">
    <property type="entry name" value="NUDIX_hydrolase-like_dom_sf"/>
</dbReference>
<dbReference type="Proteomes" id="UP000466794">
    <property type="component" value="Unassembled WGS sequence"/>
</dbReference>
<dbReference type="EMBL" id="WRPP01000005">
    <property type="protein sequence ID" value="MVU80637.1"/>
    <property type="molecule type" value="Genomic_DNA"/>
</dbReference>
<dbReference type="InterPro" id="IPR020084">
    <property type="entry name" value="NUDIX_hydrolase_CS"/>
</dbReference>
<accession>A0A7K1V286</accession>
<dbReference type="GO" id="GO:0016787">
    <property type="term" value="F:hydrolase activity"/>
    <property type="evidence" value="ECO:0007669"/>
    <property type="project" value="UniProtKB-KW"/>
</dbReference>
<gene>
    <name evidence="6" type="ORF">GPX89_25725</name>
</gene>
<evidence type="ECO:0000256" key="2">
    <source>
        <dbReference type="ARBA" id="ARBA00005582"/>
    </source>
</evidence>
<evidence type="ECO:0000313" key="7">
    <source>
        <dbReference type="Proteomes" id="UP000466794"/>
    </source>
</evidence>
<reference evidence="6 7" key="1">
    <citation type="submission" date="2019-12" db="EMBL/GenBank/DDBJ databases">
        <title>Nocardia sp. nov. ET3-3 isolated from soil.</title>
        <authorList>
            <person name="Kanchanasin P."/>
            <person name="Tanasupawat S."/>
            <person name="Yuki M."/>
            <person name="Kudo T."/>
        </authorList>
    </citation>
    <scope>NUCLEOTIDE SEQUENCE [LARGE SCALE GENOMIC DNA]</scope>
    <source>
        <strain evidence="6 7">ET3-3</strain>
    </source>
</reference>